<organism evidence="2 3">
    <name type="scientific">Clostridium pasteurianum BC1</name>
    <dbReference type="NCBI Taxonomy" id="86416"/>
    <lineage>
        <taxon>Bacteria</taxon>
        <taxon>Bacillati</taxon>
        <taxon>Bacillota</taxon>
        <taxon>Clostridia</taxon>
        <taxon>Eubacteriales</taxon>
        <taxon>Clostridiaceae</taxon>
        <taxon>Clostridium</taxon>
    </lineage>
</organism>
<keyword evidence="1" id="KW-0472">Membrane</keyword>
<feature type="transmembrane region" description="Helical" evidence="1">
    <location>
        <begin position="40"/>
        <end position="59"/>
    </location>
</feature>
<dbReference type="eggNOG" id="ENOG5033KNB">
    <property type="taxonomic scope" value="Bacteria"/>
</dbReference>
<dbReference type="Proteomes" id="UP000013523">
    <property type="component" value="Chromosome"/>
</dbReference>
<proteinExistence type="predicted"/>
<protein>
    <submittedName>
        <fullName evidence="2">Uncharacterized protein</fullName>
    </submittedName>
</protein>
<evidence type="ECO:0000256" key="1">
    <source>
        <dbReference type="SAM" id="Phobius"/>
    </source>
</evidence>
<dbReference type="STRING" id="86416.Clopa_0383"/>
<gene>
    <name evidence="2" type="ORF">Clopa_0383</name>
</gene>
<feature type="transmembrane region" description="Helical" evidence="1">
    <location>
        <begin position="12"/>
        <end position="34"/>
    </location>
</feature>
<evidence type="ECO:0000313" key="2">
    <source>
        <dbReference type="EMBL" id="AGK95443.1"/>
    </source>
</evidence>
<sequence>MNINKAIRKQSASYKRSIIAMIFILIILPVVWYLSGQINIFFFMYLFVIELLILSAMSFKTKVQVLNYEVDKYRIKVTVGFPKKDINLLCKKIDIIHAEGSGSDMKLILITKSTTRNRFVRKIDIDFLRRYPYAGYHYGRFKKNNPENEYFYTVISTGGYKKYKLLDELYKSCTGAFYTEEAIAKIKEYRN</sequence>
<dbReference type="OrthoDB" id="1937989at2"/>
<dbReference type="AlphaFoldDB" id="R4JYS0"/>
<evidence type="ECO:0000313" key="3">
    <source>
        <dbReference type="Proteomes" id="UP000013523"/>
    </source>
</evidence>
<keyword evidence="1" id="KW-1133">Transmembrane helix</keyword>
<dbReference type="RefSeq" id="WP_015613770.1">
    <property type="nucleotide sequence ID" value="NC_021182.1"/>
</dbReference>
<dbReference type="HOGENOM" id="CLU_120374_0_0_9"/>
<name>R4JYS0_CLOPA</name>
<keyword evidence="1" id="KW-0812">Transmembrane</keyword>
<dbReference type="KEGG" id="cpas:Clopa_0383"/>
<dbReference type="EMBL" id="CP003261">
    <property type="protein sequence ID" value="AGK95443.1"/>
    <property type="molecule type" value="Genomic_DNA"/>
</dbReference>
<reference evidence="2 3" key="1">
    <citation type="submission" date="2012-01" db="EMBL/GenBank/DDBJ databases">
        <title>Complete sequence of chromosome of Clostridium pasteurianum BC1.</title>
        <authorList>
            <consortium name="US DOE Joint Genome Institute"/>
            <person name="Lucas S."/>
            <person name="Han J."/>
            <person name="Lapidus A."/>
            <person name="Cheng J.-F."/>
            <person name="Goodwin L."/>
            <person name="Pitluck S."/>
            <person name="Peters L."/>
            <person name="Mikhailova N."/>
            <person name="Teshima H."/>
            <person name="Detter J.C."/>
            <person name="Han C."/>
            <person name="Tapia R."/>
            <person name="Land M."/>
            <person name="Hauser L."/>
            <person name="Kyrpides N."/>
            <person name="Ivanova N."/>
            <person name="Pagani I."/>
            <person name="Dunn J."/>
            <person name="Taghavi S."/>
            <person name="Francis A."/>
            <person name="van der Lelie D."/>
            <person name="Woyke T."/>
        </authorList>
    </citation>
    <scope>NUCLEOTIDE SEQUENCE [LARGE SCALE GENOMIC DNA]</scope>
    <source>
        <strain evidence="2 3">BC1</strain>
    </source>
</reference>
<dbReference type="PATRIC" id="fig|86416.3.peg.360"/>
<keyword evidence="3" id="KW-1185">Reference proteome</keyword>
<accession>R4JYS0</accession>